<dbReference type="InterPro" id="IPR020588">
    <property type="entry name" value="RecA_ATP-bd"/>
</dbReference>
<dbReference type="GO" id="GO:0000400">
    <property type="term" value="F:four-way junction DNA binding"/>
    <property type="evidence" value="ECO:0007669"/>
    <property type="project" value="TreeGrafter"/>
</dbReference>
<dbReference type="GO" id="GO:0003697">
    <property type="term" value="F:single-stranded DNA binding"/>
    <property type="evidence" value="ECO:0007669"/>
    <property type="project" value="TreeGrafter"/>
</dbReference>
<dbReference type="GO" id="GO:0000724">
    <property type="term" value="P:double-strand break repair via homologous recombination"/>
    <property type="evidence" value="ECO:0007669"/>
    <property type="project" value="TreeGrafter"/>
</dbReference>
<evidence type="ECO:0000313" key="4">
    <source>
        <dbReference type="EMBL" id="CAE0112357.1"/>
    </source>
</evidence>
<dbReference type="SUPFAM" id="SSF52540">
    <property type="entry name" value="P-loop containing nucleoside triphosphate hydrolases"/>
    <property type="match status" value="1"/>
</dbReference>
<evidence type="ECO:0000256" key="2">
    <source>
        <dbReference type="ARBA" id="ARBA00023242"/>
    </source>
</evidence>
<dbReference type="GO" id="GO:0140664">
    <property type="term" value="F:ATP-dependent DNA damage sensor activity"/>
    <property type="evidence" value="ECO:0007669"/>
    <property type="project" value="InterPro"/>
</dbReference>
<name>A0A6T9EBD6_9EUKA</name>
<gene>
    <name evidence="4" type="ORF">HERI1096_LOCUS13017</name>
    <name evidence="5" type="ORF">HERI1096_LOCUS13018</name>
</gene>
<protein>
    <recommendedName>
        <fullName evidence="3">RecA family profile 1 domain-containing protein</fullName>
    </recommendedName>
</protein>
<dbReference type="InterPro" id="IPR051988">
    <property type="entry name" value="HRR_RAD51_Paralog"/>
</dbReference>
<dbReference type="GO" id="GO:0005657">
    <property type="term" value="C:replication fork"/>
    <property type="evidence" value="ECO:0007669"/>
    <property type="project" value="TreeGrafter"/>
</dbReference>
<evidence type="ECO:0000313" key="5">
    <source>
        <dbReference type="EMBL" id="CAE0112358.1"/>
    </source>
</evidence>
<dbReference type="PANTHER" id="PTHR46457:SF1">
    <property type="entry name" value="DNA REPAIR PROTEIN RAD51 HOMOLOG 4"/>
    <property type="match status" value="1"/>
</dbReference>
<dbReference type="Pfam" id="PF08423">
    <property type="entry name" value="Rad51"/>
    <property type="match status" value="1"/>
</dbReference>
<dbReference type="GO" id="GO:0007131">
    <property type="term" value="P:reciprocal meiotic recombination"/>
    <property type="evidence" value="ECO:0007669"/>
    <property type="project" value="TreeGrafter"/>
</dbReference>
<reference evidence="5" key="1">
    <citation type="submission" date="2021-01" db="EMBL/GenBank/DDBJ databases">
        <authorList>
            <person name="Corre E."/>
            <person name="Pelletier E."/>
            <person name="Niang G."/>
            <person name="Scheremetjew M."/>
            <person name="Finn R."/>
            <person name="Kale V."/>
            <person name="Holt S."/>
            <person name="Cochrane G."/>
            <person name="Meng A."/>
            <person name="Brown T."/>
            <person name="Cohen L."/>
        </authorList>
    </citation>
    <scope>NUCLEOTIDE SEQUENCE</scope>
    <source>
        <strain evidence="5">CCMP281</strain>
    </source>
</reference>
<dbReference type="InterPro" id="IPR027417">
    <property type="entry name" value="P-loop_NTPase"/>
</dbReference>
<dbReference type="EMBL" id="HBHX01023430">
    <property type="protein sequence ID" value="CAE0112357.1"/>
    <property type="molecule type" value="Transcribed_RNA"/>
</dbReference>
<dbReference type="EMBL" id="HBHX01023431">
    <property type="protein sequence ID" value="CAE0112358.1"/>
    <property type="molecule type" value="Transcribed_RNA"/>
</dbReference>
<dbReference type="GO" id="GO:0042148">
    <property type="term" value="P:DNA strand invasion"/>
    <property type="evidence" value="ECO:0007669"/>
    <property type="project" value="TreeGrafter"/>
</dbReference>
<proteinExistence type="predicted"/>
<dbReference type="GO" id="GO:0005815">
    <property type="term" value="C:microtubule organizing center"/>
    <property type="evidence" value="ECO:0007669"/>
    <property type="project" value="TreeGrafter"/>
</dbReference>
<dbReference type="InterPro" id="IPR013632">
    <property type="entry name" value="Rad51_C"/>
</dbReference>
<comment type="subcellular location">
    <subcellularLocation>
        <location evidence="1">Nucleus</location>
    </subcellularLocation>
</comment>
<dbReference type="PROSITE" id="PS50162">
    <property type="entry name" value="RECA_2"/>
    <property type="match status" value="1"/>
</dbReference>
<dbReference type="Gene3D" id="3.40.50.300">
    <property type="entry name" value="P-loop containing nucleotide triphosphate hydrolases"/>
    <property type="match status" value="1"/>
</dbReference>
<accession>A0A6T9EBD6</accession>
<sequence>MRVQGRKGVPNIERYICDVAVARHKVGTSSEDELWVLKHRALKVALPLSPTLSHCEAVFDAHLHEIRFLSTGFSSVDELLGGGLVAGEVTEIIGPVGAGKSQLCLAICAHQVATQDDRVLFVDTCGCFCTERVNMLILSCAPGLQRHERRARLGQQLQVRRASNLRSLLAVLQSVKQELESAVCSARLRALAFACKSFKDTFPACYPHAWGNLAFAHRCESVGFPAAIRGSAPRGVNVDSRVPC</sequence>
<dbReference type="PANTHER" id="PTHR46457">
    <property type="entry name" value="DNA REPAIR PROTEIN RAD51 HOMOLOG 4"/>
    <property type="match status" value="1"/>
</dbReference>
<evidence type="ECO:0000259" key="3">
    <source>
        <dbReference type="PROSITE" id="PS50162"/>
    </source>
</evidence>
<feature type="domain" description="RecA family profile 1" evidence="3">
    <location>
        <begin position="65"/>
        <end position="244"/>
    </location>
</feature>
<keyword evidence="2" id="KW-0539">Nucleus</keyword>
<dbReference type="GO" id="GO:0005524">
    <property type="term" value="F:ATP binding"/>
    <property type="evidence" value="ECO:0007669"/>
    <property type="project" value="InterPro"/>
</dbReference>
<dbReference type="AlphaFoldDB" id="A0A6T9EBD6"/>
<dbReference type="GO" id="GO:0033063">
    <property type="term" value="C:Rad51B-Rad51C-Rad51D-XRCC2 complex"/>
    <property type="evidence" value="ECO:0007669"/>
    <property type="project" value="TreeGrafter"/>
</dbReference>
<dbReference type="GO" id="GO:0000723">
    <property type="term" value="P:telomere maintenance"/>
    <property type="evidence" value="ECO:0007669"/>
    <property type="project" value="TreeGrafter"/>
</dbReference>
<evidence type="ECO:0000256" key="1">
    <source>
        <dbReference type="ARBA" id="ARBA00004123"/>
    </source>
</evidence>
<organism evidence="5">
    <name type="scientific">Haptolina ericina</name>
    <dbReference type="NCBI Taxonomy" id="156174"/>
    <lineage>
        <taxon>Eukaryota</taxon>
        <taxon>Haptista</taxon>
        <taxon>Haptophyta</taxon>
        <taxon>Prymnesiophyceae</taxon>
        <taxon>Prymnesiales</taxon>
        <taxon>Prymnesiaceae</taxon>
        <taxon>Haptolina</taxon>
    </lineage>
</organism>